<evidence type="ECO:0000256" key="3">
    <source>
        <dbReference type="SAM" id="MobiDB-lite"/>
    </source>
</evidence>
<dbReference type="InterPro" id="IPR027417">
    <property type="entry name" value="P-loop_NTPase"/>
</dbReference>
<dbReference type="PRINTS" id="PR00038">
    <property type="entry name" value="HTHLUXR"/>
</dbReference>
<keyword evidence="6" id="KW-1185">Reference proteome</keyword>
<dbReference type="InterPro" id="IPR016032">
    <property type="entry name" value="Sig_transdc_resp-reg_C-effctor"/>
</dbReference>
<organism evidence="5 6">
    <name type="scientific">Streptomyces lichenis</name>
    <dbReference type="NCBI Taxonomy" id="2306967"/>
    <lineage>
        <taxon>Bacteria</taxon>
        <taxon>Bacillati</taxon>
        <taxon>Actinomycetota</taxon>
        <taxon>Actinomycetes</taxon>
        <taxon>Kitasatosporales</taxon>
        <taxon>Streptomycetaceae</taxon>
        <taxon>Streptomyces</taxon>
    </lineage>
</organism>
<keyword evidence="1" id="KW-0547">Nucleotide-binding</keyword>
<proteinExistence type="predicted"/>
<feature type="region of interest" description="Disordered" evidence="3">
    <location>
        <begin position="886"/>
        <end position="919"/>
    </location>
</feature>
<feature type="domain" description="HTH luxR-type" evidence="4">
    <location>
        <begin position="897"/>
        <end position="962"/>
    </location>
</feature>
<protein>
    <submittedName>
        <fullName evidence="5">AAA family ATPase</fullName>
    </submittedName>
</protein>
<gene>
    <name evidence="5" type="ORF">M1O15_22830</name>
</gene>
<dbReference type="PANTHER" id="PTHR16305">
    <property type="entry name" value="TESTICULAR SOLUBLE ADENYLYL CYCLASE"/>
    <property type="match status" value="1"/>
</dbReference>
<dbReference type="PANTHER" id="PTHR16305:SF35">
    <property type="entry name" value="TRANSCRIPTIONAL ACTIVATOR DOMAIN"/>
    <property type="match status" value="1"/>
</dbReference>
<dbReference type="SMART" id="SM00421">
    <property type="entry name" value="HTH_LUXR"/>
    <property type="match status" value="1"/>
</dbReference>
<dbReference type="Pfam" id="PF13191">
    <property type="entry name" value="AAA_16"/>
    <property type="match status" value="1"/>
</dbReference>
<dbReference type="InterPro" id="IPR036388">
    <property type="entry name" value="WH-like_DNA-bd_sf"/>
</dbReference>
<evidence type="ECO:0000313" key="6">
    <source>
        <dbReference type="Proteomes" id="UP001522868"/>
    </source>
</evidence>
<dbReference type="PROSITE" id="PS50043">
    <property type="entry name" value="HTH_LUXR_2"/>
    <property type="match status" value="1"/>
</dbReference>
<evidence type="ECO:0000256" key="2">
    <source>
        <dbReference type="ARBA" id="ARBA00022840"/>
    </source>
</evidence>
<reference evidence="5 6" key="1">
    <citation type="submission" date="2022-04" db="EMBL/GenBank/DDBJ databases">
        <title>Streptomyces sp. nov. LCR6-01 isolated from Lichen of Dirinaria sp.</title>
        <authorList>
            <person name="Kanchanasin P."/>
            <person name="Tanasupawat S."/>
            <person name="Phongsopitanun W."/>
        </authorList>
    </citation>
    <scope>NUCLEOTIDE SEQUENCE [LARGE SCALE GENOMIC DNA]</scope>
    <source>
        <strain evidence="5 6">LCR6-01</strain>
    </source>
</reference>
<dbReference type="SUPFAM" id="SSF46894">
    <property type="entry name" value="C-terminal effector domain of the bipartite response regulators"/>
    <property type="match status" value="1"/>
</dbReference>
<dbReference type="Gene3D" id="1.10.10.10">
    <property type="entry name" value="Winged helix-like DNA-binding domain superfamily/Winged helix DNA-binding domain"/>
    <property type="match status" value="1"/>
</dbReference>
<dbReference type="InterPro" id="IPR041664">
    <property type="entry name" value="AAA_16"/>
</dbReference>
<dbReference type="RefSeq" id="WP_248635996.1">
    <property type="nucleotide sequence ID" value="NZ_JALPTH010000024.1"/>
</dbReference>
<evidence type="ECO:0000259" key="4">
    <source>
        <dbReference type="PROSITE" id="PS50043"/>
    </source>
</evidence>
<dbReference type="Pfam" id="PF00196">
    <property type="entry name" value="GerE"/>
    <property type="match status" value="1"/>
</dbReference>
<dbReference type="PROSITE" id="PS00622">
    <property type="entry name" value="HTH_LUXR_1"/>
    <property type="match status" value="1"/>
</dbReference>
<dbReference type="SUPFAM" id="SSF52540">
    <property type="entry name" value="P-loop containing nucleoside triphosphate hydrolases"/>
    <property type="match status" value="1"/>
</dbReference>
<name>A0ABT0IFS1_9ACTN</name>
<dbReference type="InterPro" id="IPR000792">
    <property type="entry name" value="Tscrpt_reg_LuxR_C"/>
</dbReference>
<dbReference type="EMBL" id="JALPTH010000024">
    <property type="protein sequence ID" value="MCK8680181.1"/>
    <property type="molecule type" value="Genomic_DNA"/>
</dbReference>
<dbReference type="CDD" id="cd06170">
    <property type="entry name" value="LuxR_C_like"/>
    <property type="match status" value="1"/>
</dbReference>
<feature type="compositionally biased region" description="Basic and acidic residues" evidence="3">
    <location>
        <begin position="905"/>
        <end position="919"/>
    </location>
</feature>
<sequence>MTRATQPGRLSATRRRMSSPVLVGRARELGSLAAAVAAAPSVVFVEGEAGVGKTRLVAEMAAGLRGGSRWTAVGYCQPLRDPFPYGVVLECLRLCADRLERVRGRLGPVLGTLRRYLPELAHLLPPAPPGPRDAAAERHQVFRAVRDLLAVLGPAVLVIEDAHWADEGSRQLLRFVMSDPPPGLSLVLTYRREDLPGDAPLGRTFRPPPGTTGTHLSLAPLDSAGVRGLVEGILGRPVAAGFAETVRERTAGIPFVVEEITCALRTREGRLRTDEATARRLLDIVRVPVLLREAMAERMHALPADTRAVAEASAVLGVPATAELLGAVAGVDRAREQVAALLERAVLVEAVENAYGFRHALGQRAVYDALPGPHRQELHLRAARELARLTPRPLVRLASHSRRAGLTEDWLRYSEQAADAAVRAGDTSTAMELLRAAVADPAVGAGDVNRLALKLCGCALIGLHHWEVTDRIERLSCDPRLTDEVRAELHLWLGLLLIREAGAMDRGRAEIELAVEALHSRPERRLRGMSVLAVPCMATVPFTTDLMWLERVEASLDTLPQGSPRTALLANTLCARTISGSPQAADRLGLLPSVSEAEAAGALHDLARVHANLADGWAWTGHYERAREFLRSGLSLAGQAGASYITGTAEATRVRLDWYSGAWDGLAERADRLARSYAHLLPLTCELRLVQGWLATARGDWDRAEAAFRDTRMDQPESAIAPVAVAATGGTITLLLHRNDTGAACAYADRGAALLRRKGLWVWAGELACEAVEAYLAAGRRDDAQAFSDELAAGLVGFDAPLADAALVACRARLADADGDTTGAARLSEDAVGRLRALGLPYRAARFAEWVAARAADVATLTGLTRTYEKLDASADAARCRHLVRGTGAATPSRRGRRGYGNELSPREREVASRLADGRTNREIAQTMFLSRRTVEEHVANVLRKLGAASRQEVAHRLAHHGLPWRGDPTAPDDHGGSTGTRTAPPRASTREEHPGPHG</sequence>
<feature type="region of interest" description="Disordered" evidence="3">
    <location>
        <begin position="960"/>
        <end position="999"/>
    </location>
</feature>
<comment type="caution">
    <text evidence="5">The sequence shown here is derived from an EMBL/GenBank/DDBJ whole genome shotgun (WGS) entry which is preliminary data.</text>
</comment>
<dbReference type="Proteomes" id="UP001522868">
    <property type="component" value="Unassembled WGS sequence"/>
</dbReference>
<evidence type="ECO:0000313" key="5">
    <source>
        <dbReference type="EMBL" id="MCK8680181.1"/>
    </source>
</evidence>
<evidence type="ECO:0000256" key="1">
    <source>
        <dbReference type="ARBA" id="ARBA00022741"/>
    </source>
</evidence>
<accession>A0ABT0IFS1</accession>
<feature type="compositionally biased region" description="Basic and acidic residues" evidence="3">
    <location>
        <begin position="989"/>
        <end position="999"/>
    </location>
</feature>
<keyword evidence="2" id="KW-0067">ATP-binding</keyword>